<dbReference type="GO" id="GO:0030163">
    <property type="term" value="P:protein catabolic process"/>
    <property type="evidence" value="ECO:0007669"/>
    <property type="project" value="InterPro"/>
</dbReference>
<dbReference type="Gene3D" id="3.30.1390.10">
    <property type="match status" value="1"/>
</dbReference>
<evidence type="ECO:0000259" key="2">
    <source>
        <dbReference type="Pfam" id="PF02617"/>
    </source>
</evidence>
<dbReference type="EMBL" id="FONW01000017">
    <property type="protein sequence ID" value="SFF82323.1"/>
    <property type="molecule type" value="Genomic_DNA"/>
</dbReference>
<evidence type="ECO:0000313" key="3">
    <source>
        <dbReference type="EMBL" id="SFF82323.1"/>
    </source>
</evidence>
<keyword evidence="4" id="KW-1185">Reference proteome</keyword>
<feature type="region of interest" description="Disordered" evidence="1">
    <location>
        <begin position="1"/>
        <end position="22"/>
    </location>
</feature>
<dbReference type="Pfam" id="PF02617">
    <property type="entry name" value="ClpS"/>
    <property type="match status" value="1"/>
</dbReference>
<sequence>MKAMTMKAKESPEKQSEQVKKTKEEEARFLILHNDDHHSFDYVIDALISVCEHDAEQATQCTLITHYKGKCDVKKGSFTYLSPMKKALVARELTATID</sequence>
<feature type="compositionally biased region" description="Basic and acidic residues" evidence="1">
    <location>
        <begin position="7"/>
        <end position="22"/>
    </location>
</feature>
<accession>A0A1I2LT62</accession>
<dbReference type="GO" id="GO:0008233">
    <property type="term" value="F:peptidase activity"/>
    <property type="evidence" value="ECO:0007669"/>
    <property type="project" value="UniProtKB-KW"/>
</dbReference>
<feature type="domain" description="Adaptor protein ClpS core" evidence="2">
    <location>
        <begin position="29"/>
        <end position="88"/>
    </location>
</feature>
<dbReference type="SUPFAM" id="SSF54736">
    <property type="entry name" value="ClpS-like"/>
    <property type="match status" value="1"/>
</dbReference>
<evidence type="ECO:0000313" key="4">
    <source>
        <dbReference type="Proteomes" id="UP000198964"/>
    </source>
</evidence>
<dbReference type="InterPro" id="IPR003769">
    <property type="entry name" value="ClpS_core"/>
</dbReference>
<reference evidence="3 4" key="1">
    <citation type="submission" date="2016-10" db="EMBL/GenBank/DDBJ databases">
        <authorList>
            <person name="de Groot N.N."/>
        </authorList>
    </citation>
    <scope>NUCLEOTIDE SEQUENCE [LARGE SCALE GENOMIC DNA]</scope>
    <source>
        <strain evidence="3 4">CGMCC 1.9156</strain>
    </source>
</reference>
<gene>
    <name evidence="3" type="ORF">SAMN05216283_11723</name>
</gene>
<protein>
    <submittedName>
        <fullName evidence="3">ATP-dependent Clp protease adaptor protein ClpS</fullName>
    </submittedName>
</protein>
<dbReference type="GO" id="GO:0006508">
    <property type="term" value="P:proteolysis"/>
    <property type="evidence" value="ECO:0007669"/>
    <property type="project" value="UniProtKB-KW"/>
</dbReference>
<dbReference type="InterPro" id="IPR014719">
    <property type="entry name" value="Ribosomal_bL12_C/ClpS-like"/>
</dbReference>
<dbReference type="Proteomes" id="UP000198964">
    <property type="component" value="Unassembled WGS sequence"/>
</dbReference>
<dbReference type="STRING" id="655355.SAMN05216283_11723"/>
<keyword evidence="3" id="KW-0378">Hydrolase</keyword>
<dbReference type="AlphaFoldDB" id="A0A1I2LT62"/>
<organism evidence="3 4">
    <name type="scientific">Sunxiuqinia elliptica</name>
    <dbReference type="NCBI Taxonomy" id="655355"/>
    <lineage>
        <taxon>Bacteria</taxon>
        <taxon>Pseudomonadati</taxon>
        <taxon>Bacteroidota</taxon>
        <taxon>Bacteroidia</taxon>
        <taxon>Marinilabiliales</taxon>
        <taxon>Prolixibacteraceae</taxon>
        <taxon>Sunxiuqinia</taxon>
    </lineage>
</organism>
<evidence type="ECO:0000256" key="1">
    <source>
        <dbReference type="SAM" id="MobiDB-lite"/>
    </source>
</evidence>
<name>A0A1I2LT62_9BACT</name>
<proteinExistence type="predicted"/>
<keyword evidence="3" id="KW-0645">Protease</keyword>